<keyword evidence="5" id="KW-1185">Reference proteome</keyword>
<comment type="caution">
    <text evidence="4">The sequence shown here is derived from an EMBL/GenBank/DDBJ whole genome shotgun (WGS) entry which is preliminary data.</text>
</comment>
<feature type="repeat" description="WD" evidence="3">
    <location>
        <begin position="255"/>
        <end position="296"/>
    </location>
</feature>
<dbReference type="InterPro" id="IPR051510">
    <property type="entry name" value="SKI8"/>
</dbReference>
<dbReference type="OrthoDB" id="10251741at2759"/>
<keyword evidence="1 3" id="KW-0853">WD repeat</keyword>
<evidence type="ECO:0000256" key="1">
    <source>
        <dbReference type="ARBA" id="ARBA00022574"/>
    </source>
</evidence>
<evidence type="ECO:0000256" key="2">
    <source>
        <dbReference type="ARBA" id="ARBA00022737"/>
    </source>
</evidence>
<dbReference type="CDD" id="cd00200">
    <property type="entry name" value="WD40"/>
    <property type="match status" value="1"/>
</dbReference>
<dbReference type="InterPro" id="IPR001680">
    <property type="entry name" value="WD40_rpt"/>
</dbReference>
<dbReference type="SUPFAM" id="SSF50978">
    <property type="entry name" value="WD40 repeat-like"/>
    <property type="match status" value="1"/>
</dbReference>
<dbReference type="GO" id="GO:0005634">
    <property type="term" value="C:nucleus"/>
    <property type="evidence" value="ECO:0007669"/>
    <property type="project" value="TreeGrafter"/>
</dbReference>
<evidence type="ECO:0000313" key="4">
    <source>
        <dbReference type="EMBL" id="TKA81690.1"/>
    </source>
</evidence>
<organism evidence="4 5">
    <name type="scientific">Cryomyces minteri</name>
    <dbReference type="NCBI Taxonomy" id="331657"/>
    <lineage>
        <taxon>Eukaryota</taxon>
        <taxon>Fungi</taxon>
        <taxon>Dikarya</taxon>
        <taxon>Ascomycota</taxon>
        <taxon>Pezizomycotina</taxon>
        <taxon>Dothideomycetes</taxon>
        <taxon>Dothideomycetes incertae sedis</taxon>
        <taxon>Cryomyces</taxon>
    </lineage>
</organism>
<evidence type="ECO:0000256" key="3">
    <source>
        <dbReference type="PROSITE-ProRule" id="PRU00221"/>
    </source>
</evidence>
<dbReference type="STRING" id="331657.A0A4U0XVB3"/>
<reference evidence="4 5" key="1">
    <citation type="submission" date="2017-03" db="EMBL/GenBank/DDBJ databases">
        <title>Genomes of endolithic fungi from Antarctica.</title>
        <authorList>
            <person name="Coleine C."/>
            <person name="Masonjones S."/>
            <person name="Stajich J.E."/>
        </authorList>
    </citation>
    <scope>NUCLEOTIDE SEQUENCE [LARGE SCALE GENOMIC DNA]</scope>
    <source>
        <strain evidence="4 5">CCFEE 5187</strain>
    </source>
</reference>
<proteinExistence type="predicted"/>
<dbReference type="Proteomes" id="UP000308768">
    <property type="component" value="Unassembled WGS sequence"/>
</dbReference>
<name>A0A4U0XVB3_9PEZI</name>
<keyword evidence="2" id="KW-0677">Repeat</keyword>
<dbReference type="PROSITE" id="PS50082">
    <property type="entry name" value="WD_REPEATS_2"/>
    <property type="match status" value="3"/>
</dbReference>
<protein>
    <submittedName>
        <fullName evidence="4">Uncharacterized protein</fullName>
    </submittedName>
</protein>
<dbReference type="EMBL" id="NAJN01000017">
    <property type="protein sequence ID" value="TKA81690.1"/>
    <property type="molecule type" value="Genomic_DNA"/>
</dbReference>
<accession>A0A4U0XVB3</accession>
<dbReference type="InterPro" id="IPR036322">
    <property type="entry name" value="WD40_repeat_dom_sf"/>
</dbReference>
<sequence>MWIMCIRDVDAIYREVTSPAERLSIMSKQYLTTHTVDDAHPTDIFALAVTPTQMLSASGSSSLKVHSTTSTEFSLAQSLDGAHKLGCHHIAASKDGKKAASAGFGGEVKIWACSEDGMWAEEGRIVDNIKAGELWAIALSENGQFLAATAYDGRINVWDTVPEGRPKIREYETKRSFGMCIDLSVDGRFTASGHENGSIYIFNNDTGRLAHSLAGLVKPVRAVAFSPASRLLAAAGDSKIIALYDVSSGEQVANLMGNTSWVFSLDWSNTGEYLLSGAFDGKAKVWSIESRNCVATHTETDKTLWSVKWLPRAATIRNETFAIAGANRSISFYREASGS</sequence>
<dbReference type="GO" id="GO:0032991">
    <property type="term" value="C:protein-containing complex"/>
    <property type="evidence" value="ECO:0007669"/>
    <property type="project" value="UniProtKB-ARBA"/>
</dbReference>
<dbReference type="PROSITE" id="PS50294">
    <property type="entry name" value="WD_REPEATS_REGION"/>
    <property type="match status" value="1"/>
</dbReference>
<dbReference type="InterPro" id="IPR015943">
    <property type="entry name" value="WD40/YVTN_repeat-like_dom_sf"/>
</dbReference>
<dbReference type="Pfam" id="PF00400">
    <property type="entry name" value="WD40"/>
    <property type="match status" value="3"/>
</dbReference>
<dbReference type="PANTHER" id="PTHR44090">
    <property type="entry name" value="WD REPEAT-CONTAINING PROTEIN 61"/>
    <property type="match status" value="1"/>
</dbReference>
<dbReference type="Gene3D" id="2.130.10.10">
    <property type="entry name" value="YVTN repeat-like/Quinoprotein amine dehydrogenase"/>
    <property type="match status" value="1"/>
</dbReference>
<evidence type="ECO:0000313" key="5">
    <source>
        <dbReference type="Proteomes" id="UP000308768"/>
    </source>
</evidence>
<feature type="repeat" description="WD" evidence="3">
    <location>
        <begin position="213"/>
        <end position="254"/>
    </location>
</feature>
<feature type="repeat" description="WD" evidence="3">
    <location>
        <begin position="136"/>
        <end position="159"/>
    </location>
</feature>
<dbReference type="SMART" id="SM00320">
    <property type="entry name" value="WD40"/>
    <property type="match status" value="7"/>
</dbReference>
<dbReference type="AlphaFoldDB" id="A0A4U0XVB3"/>
<dbReference type="PANTHER" id="PTHR44090:SF1">
    <property type="entry name" value="SUPERKILLER COMPLEX PROTEIN 8"/>
    <property type="match status" value="1"/>
</dbReference>
<gene>
    <name evidence="4" type="ORF">B0A49_00447</name>
</gene>